<protein>
    <recommendedName>
        <fullName evidence="3">Lipoprotein</fullName>
    </recommendedName>
</protein>
<evidence type="ECO:0000256" key="1">
    <source>
        <dbReference type="SAM" id="Coils"/>
    </source>
</evidence>
<sequence>MSLKVFLIIGGLMALQGCSEFVFLKEEKTKKAAVAYQAPSLLQFELLSNQGEYASLLSSTSEEQTVLYLLKQGGYYANLKEPYRLKACKELATVYKKESTWQAGWLLAYSFSDRGSCITHKERLRILNELDSLIGLYPEIKWLNSANIQTLEHINYLKSRNALLKEKELLLENELQQSQAKNIELQMLLKKLKAIEDIMNERLSDDGS</sequence>
<gene>
    <name evidence="2" type="ORF">MNBD_GAMMA04-2126</name>
</gene>
<evidence type="ECO:0008006" key="3">
    <source>
        <dbReference type="Google" id="ProtNLM"/>
    </source>
</evidence>
<proteinExistence type="predicted"/>
<name>A0A3B0W2C3_9ZZZZ</name>
<evidence type="ECO:0000313" key="2">
    <source>
        <dbReference type="EMBL" id="VAW49985.1"/>
    </source>
</evidence>
<organism evidence="2">
    <name type="scientific">hydrothermal vent metagenome</name>
    <dbReference type="NCBI Taxonomy" id="652676"/>
    <lineage>
        <taxon>unclassified sequences</taxon>
        <taxon>metagenomes</taxon>
        <taxon>ecological metagenomes</taxon>
    </lineage>
</organism>
<feature type="coiled-coil region" evidence="1">
    <location>
        <begin position="161"/>
        <end position="195"/>
    </location>
</feature>
<dbReference type="AlphaFoldDB" id="A0A3B0W2C3"/>
<keyword evidence="1" id="KW-0175">Coiled coil</keyword>
<reference evidence="2" key="1">
    <citation type="submission" date="2018-06" db="EMBL/GenBank/DDBJ databases">
        <authorList>
            <person name="Zhirakovskaya E."/>
        </authorList>
    </citation>
    <scope>NUCLEOTIDE SEQUENCE</scope>
</reference>
<accession>A0A3B0W2C3</accession>
<dbReference type="EMBL" id="UOFB01000421">
    <property type="protein sequence ID" value="VAW49985.1"/>
    <property type="molecule type" value="Genomic_DNA"/>
</dbReference>
<dbReference type="PROSITE" id="PS51257">
    <property type="entry name" value="PROKAR_LIPOPROTEIN"/>
    <property type="match status" value="1"/>
</dbReference>